<protein>
    <submittedName>
        <fullName evidence="1">Uncharacterized protein</fullName>
    </submittedName>
</protein>
<dbReference type="Gene3D" id="1.10.10.2850">
    <property type="entry name" value="Phage late-transcription coactivator-like"/>
    <property type="match status" value="1"/>
</dbReference>
<gene>
    <name evidence="1" type="ORF">METZ01_LOCUS297253</name>
</gene>
<accession>A0A382M6A7</accession>
<sequence length="63" mass="7327">MKMIITPNKFAILIEETVKTKKMSYMDAILWYCEKNGIDPSDSRKLVNKALKEKLTYEAQSLN</sequence>
<dbReference type="Pfam" id="PF16805">
    <property type="entry name" value="Trans_coact"/>
    <property type="match status" value="1"/>
</dbReference>
<evidence type="ECO:0000313" key="1">
    <source>
        <dbReference type="EMBL" id="SVC44399.1"/>
    </source>
</evidence>
<dbReference type="InterPro" id="IPR031836">
    <property type="entry name" value="Trans_coact"/>
</dbReference>
<dbReference type="EMBL" id="UINC01091546">
    <property type="protein sequence ID" value="SVC44399.1"/>
    <property type="molecule type" value="Genomic_DNA"/>
</dbReference>
<dbReference type="InterPro" id="IPR042071">
    <property type="entry name" value="Trans_coact_sf"/>
</dbReference>
<organism evidence="1">
    <name type="scientific">marine metagenome</name>
    <dbReference type="NCBI Taxonomy" id="408172"/>
    <lineage>
        <taxon>unclassified sequences</taxon>
        <taxon>metagenomes</taxon>
        <taxon>ecological metagenomes</taxon>
    </lineage>
</organism>
<feature type="non-terminal residue" evidence="1">
    <location>
        <position position="63"/>
    </location>
</feature>
<name>A0A382M6A7_9ZZZZ</name>
<reference evidence="1" key="1">
    <citation type="submission" date="2018-05" db="EMBL/GenBank/DDBJ databases">
        <authorList>
            <person name="Lanie J.A."/>
            <person name="Ng W.-L."/>
            <person name="Kazmierczak K.M."/>
            <person name="Andrzejewski T.M."/>
            <person name="Davidsen T.M."/>
            <person name="Wayne K.J."/>
            <person name="Tettelin H."/>
            <person name="Glass J.I."/>
            <person name="Rusch D."/>
            <person name="Podicherti R."/>
            <person name="Tsui H.-C.T."/>
            <person name="Winkler M.E."/>
        </authorList>
    </citation>
    <scope>NUCLEOTIDE SEQUENCE</scope>
</reference>
<dbReference type="AlphaFoldDB" id="A0A382M6A7"/>
<proteinExistence type="predicted"/>